<dbReference type="RefSeq" id="XP_042636898.1">
    <property type="nucleotide sequence ID" value="XM_042780964.1"/>
</dbReference>
<evidence type="ECO:0000313" key="2">
    <source>
        <dbReference type="RefSeq" id="XP_042636898.1"/>
    </source>
</evidence>
<accession>A0AC54Z9F9</accession>
<name>A0AC54Z9F9_ORYAF</name>
<dbReference type="Proteomes" id="UP000694850">
    <property type="component" value="Unplaced"/>
</dbReference>
<organism evidence="1 2">
    <name type="scientific">Orycteropus afer afer</name>
    <dbReference type="NCBI Taxonomy" id="1230840"/>
    <lineage>
        <taxon>Eukaryota</taxon>
        <taxon>Metazoa</taxon>
        <taxon>Chordata</taxon>
        <taxon>Craniata</taxon>
        <taxon>Vertebrata</taxon>
        <taxon>Euteleostomi</taxon>
        <taxon>Mammalia</taxon>
        <taxon>Eutheria</taxon>
        <taxon>Afrotheria</taxon>
        <taxon>Tubulidentata</taxon>
        <taxon>Orycteropodidae</taxon>
        <taxon>Orycteropus</taxon>
    </lineage>
</organism>
<protein>
    <submittedName>
        <fullName evidence="2">Guanylate cyclase D-like</fullName>
    </submittedName>
</protein>
<proteinExistence type="predicted"/>
<reference evidence="2" key="1">
    <citation type="submission" date="2025-08" db="UniProtKB">
        <authorList>
            <consortium name="RefSeq"/>
        </authorList>
    </citation>
    <scope>IDENTIFICATION</scope>
</reference>
<evidence type="ECO:0000313" key="1">
    <source>
        <dbReference type="Proteomes" id="UP000694850"/>
    </source>
</evidence>
<sequence length="1135" mass="123674">MVDTPHIFVFTMILKKPASITSIPAHGLPGGLYAGDRCWTQPHEKTFPPYQGPWGPILSLPKKALFLPLLSVVLWSTLLWVGLFPHLAWGSENFTLGVLGPWDCDPIFAKALPNVAVQLAVDQVNQDPSLLLGSRLESVVLPMDCDTPQALATFLAHKDSIAAFVGPVNPGYCPAAVLLAQGWGKTLFSWVCGAAEGGDELVPTLPSAPHVLLAILRHFGWARVAIVSSHQDIWVATARQVATTFRMHGLPVGLVTSLGPGEQGATEVLKQLCSVDGLKIVVLCMHSALLGGPEQTALLSLAWAEGLADGKLVFLPYDTLLFSLPYHNHSYPALGDRGPLQQVYDTVLTISLESARTGGEVAAYLEPEQVSPLFGTIYDAVILLAHALNRSESHGPGLSGAHLGNYTGALDVAGFSQRIRTDEKGRRLAQYVILDTDGWGSQLVPTHILDTGTWKVQPLGRDIHFPGGAPPARDSSCWFDPNTLCMRGVQPQGSLLALALACVLVLAGGALTCLIRLGIQQLRLVRGPHRILLTTQELTFIHRPLSSRRLHLDTASESRSVADGGSLRSVAQGSMRSLPGPQEPTNVALYQGDWVRLKKFEAGTAPELRPSSISFLRKMRELRHENVVTCLGFFVAPGVSALVLEHCSRGSLEDLLRNEALRLDWTFKASLLLDLIRGVRYLHHRHFPHGRLKSRNCVVDGRFVLKVTDHGYAELLDTQRAPCPPPAPEELLWTAPELLRAPGGPRGGTLKGDTFSIGIILQEVLTRGPPYCSSGLPAEEIIRKVASPPPLCRPLVSPDQGPPECIQLMEQCWEEAPEDRPSLDQIYNQFKSINQGKKTSVADSMLRMLEKYSQNLEDLIQERTEELELERQKTERLLSQMLPPSVAEALKMGATVEPEYFDQVTIYFSDIVGFTTISALSEPIEVVGMLNDLYTLFDAVLGSHDVYKVETIGDAYMVASGLPRRNGSWHAAEIANMALDILSSAGNFRMRHVPDVPIHIRAGLHSGPCVAGVVGLTMPRYCLFGDTVNTASRMESTGLPYRIHVSRNTVQTLLSLDEGYKIDIRGQIELKGKGVEETYWLSGKAGFSRPLPTPLDIKPGDPWQDLINQEIKVAFAKARLGTAGTRSSGKALAGP</sequence>
<keyword evidence="1" id="KW-1185">Reference proteome</keyword>
<gene>
    <name evidence="2" type="primary">LOC103197150</name>
</gene>